<sequence>MSDSEKLERDFGDCSDCDDSDNSTRSYNSEEENQFITDDYEEDFEDYMDEYIQNELDAQLQDQIDSQLEQQERMIQNSLKAQLDEAIEEENQNFLKEQRLALGQSEMDEDYNVNSLLSRLSIPGENQVERENSNVAIKKVSVADINDVIKKAIKTYEKDKK</sequence>
<comment type="caution">
    <text evidence="2">The sequence shown here is derived from an EMBL/GenBank/DDBJ whole genome shotgun (WGS) entry which is preliminary data.</text>
</comment>
<feature type="compositionally biased region" description="Acidic residues" evidence="1">
    <location>
        <begin position="29"/>
        <end position="39"/>
    </location>
</feature>
<evidence type="ECO:0000256" key="1">
    <source>
        <dbReference type="SAM" id="MobiDB-lite"/>
    </source>
</evidence>
<organism evidence="2 3">
    <name type="scientific">Chaetoceros tenuissimus</name>
    <dbReference type="NCBI Taxonomy" id="426638"/>
    <lineage>
        <taxon>Eukaryota</taxon>
        <taxon>Sar</taxon>
        <taxon>Stramenopiles</taxon>
        <taxon>Ochrophyta</taxon>
        <taxon>Bacillariophyta</taxon>
        <taxon>Coscinodiscophyceae</taxon>
        <taxon>Chaetocerotophycidae</taxon>
        <taxon>Chaetocerotales</taxon>
        <taxon>Chaetocerotaceae</taxon>
        <taxon>Chaetoceros</taxon>
    </lineage>
</organism>
<dbReference type="AlphaFoldDB" id="A0AAD3H734"/>
<dbReference type="Proteomes" id="UP001054902">
    <property type="component" value="Unassembled WGS sequence"/>
</dbReference>
<feature type="region of interest" description="Disordered" evidence="1">
    <location>
        <begin position="1"/>
        <end position="39"/>
    </location>
</feature>
<name>A0AAD3H734_9STRA</name>
<gene>
    <name evidence="2" type="ORF">CTEN210_08845</name>
</gene>
<evidence type="ECO:0000313" key="3">
    <source>
        <dbReference type="Proteomes" id="UP001054902"/>
    </source>
</evidence>
<accession>A0AAD3H734</accession>
<proteinExistence type="predicted"/>
<dbReference type="EMBL" id="BLLK01000045">
    <property type="protein sequence ID" value="GFH52369.1"/>
    <property type="molecule type" value="Genomic_DNA"/>
</dbReference>
<evidence type="ECO:0000313" key="2">
    <source>
        <dbReference type="EMBL" id="GFH52369.1"/>
    </source>
</evidence>
<feature type="compositionally biased region" description="Basic and acidic residues" evidence="1">
    <location>
        <begin position="1"/>
        <end position="12"/>
    </location>
</feature>
<keyword evidence="3" id="KW-1185">Reference proteome</keyword>
<protein>
    <submittedName>
        <fullName evidence="2">Uncharacterized protein</fullName>
    </submittedName>
</protein>
<reference evidence="2 3" key="1">
    <citation type="journal article" date="2021" name="Sci. Rep.">
        <title>The genome of the diatom Chaetoceros tenuissimus carries an ancient integrated fragment of an extant virus.</title>
        <authorList>
            <person name="Hongo Y."/>
            <person name="Kimura K."/>
            <person name="Takaki Y."/>
            <person name="Yoshida Y."/>
            <person name="Baba S."/>
            <person name="Kobayashi G."/>
            <person name="Nagasaki K."/>
            <person name="Hano T."/>
            <person name="Tomaru Y."/>
        </authorList>
    </citation>
    <scope>NUCLEOTIDE SEQUENCE [LARGE SCALE GENOMIC DNA]</scope>
    <source>
        <strain evidence="2 3">NIES-3715</strain>
    </source>
</reference>